<keyword evidence="1" id="KW-0472">Membrane</keyword>
<dbReference type="Proteomes" id="UP000799291">
    <property type="component" value="Unassembled WGS sequence"/>
</dbReference>
<keyword evidence="1" id="KW-0812">Transmembrane</keyword>
<protein>
    <submittedName>
        <fullName evidence="2">Uncharacterized protein</fullName>
    </submittedName>
</protein>
<proteinExistence type="predicted"/>
<reference evidence="2" key="1">
    <citation type="journal article" date="2020" name="Stud. Mycol.">
        <title>101 Dothideomycetes genomes: a test case for predicting lifestyles and emergence of pathogens.</title>
        <authorList>
            <person name="Haridas S."/>
            <person name="Albert R."/>
            <person name="Binder M."/>
            <person name="Bloem J."/>
            <person name="Labutti K."/>
            <person name="Salamov A."/>
            <person name="Andreopoulos B."/>
            <person name="Baker S."/>
            <person name="Barry K."/>
            <person name="Bills G."/>
            <person name="Bluhm B."/>
            <person name="Cannon C."/>
            <person name="Castanera R."/>
            <person name="Culley D."/>
            <person name="Daum C."/>
            <person name="Ezra D."/>
            <person name="Gonzalez J."/>
            <person name="Henrissat B."/>
            <person name="Kuo A."/>
            <person name="Liang C."/>
            <person name="Lipzen A."/>
            <person name="Lutzoni F."/>
            <person name="Magnuson J."/>
            <person name="Mondo S."/>
            <person name="Nolan M."/>
            <person name="Ohm R."/>
            <person name="Pangilinan J."/>
            <person name="Park H.-J."/>
            <person name="Ramirez L."/>
            <person name="Alfaro M."/>
            <person name="Sun H."/>
            <person name="Tritt A."/>
            <person name="Yoshinaga Y."/>
            <person name="Zwiers L.-H."/>
            <person name="Turgeon B."/>
            <person name="Goodwin S."/>
            <person name="Spatafora J."/>
            <person name="Crous P."/>
            <person name="Grigoriev I."/>
        </authorList>
    </citation>
    <scope>NUCLEOTIDE SEQUENCE</scope>
    <source>
        <strain evidence="2">CBS 122367</strain>
    </source>
</reference>
<gene>
    <name evidence="2" type="ORF">K458DRAFT_417520</name>
</gene>
<feature type="transmembrane region" description="Helical" evidence="1">
    <location>
        <begin position="348"/>
        <end position="367"/>
    </location>
</feature>
<keyword evidence="1" id="KW-1133">Transmembrane helix</keyword>
<evidence type="ECO:0000313" key="3">
    <source>
        <dbReference type="Proteomes" id="UP000799291"/>
    </source>
</evidence>
<name>A0A6G1J5R7_9PLEO</name>
<evidence type="ECO:0000313" key="2">
    <source>
        <dbReference type="EMBL" id="KAF2685469.1"/>
    </source>
</evidence>
<dbReference type="OrthoDB" id="5428890at2759"/>
<sequence length="385" mass="45221">MQHCHRHSSPEFDQYERCRFLVSLVQDIISYLLPRLPDTMTSLIGKLYVAPLDRTTRLDLAAALWQDLFKENISSYDLDPYFDYYETQCHHALHEQGKHIVVRTHKHIVNIAEKLEEGCTRKEVKDEIRKLFKSKAEDRVNEEEILDNSVDLAVRLYLMVNVGANRSTVTRGRKLFWEEGSVKGLLASYFDEPQVLSNSGIRFEKTFTACNLERIAGIKIRWTNNLADHLRMVDDDDKLVAVFHHATFLEQQTSRLYPPSLIDETLRTLTLLFPQRDKRTRKWLASLPSSPPIDKRLGRLGSLHLDDRQIETYQFWHDRLIILKQAFDEARPVEISQWWHDRRNGYQWYTFWVAVFVLFLTVFFGIVQSVEGALQVWKAFHPTEG</sequence>
<accession>A0A6G1J5R7</accession>
<keyword evidence="3" id="KW-1185">Reference proteome</keyword>
<evidence type="ECO:0000256" key="1">
    <source>
        <dbReference type="SAM" id="Phobius"/>
    </source>
</evidence>
<dbReference type="EMBL" id="MU005579">
    <property type="protein sequence ID" value="KAF2685469.1"/>
    <property type="molecule type" value="Genomic_DNA"/>
</dbReference>
<dbReference type="AlphaFoldDB" id="A0A6G1J5R7"/>
<organism evidence="2 3">
    <name type="scientific">Lentithecium fluviatile CBS 122367</name>
    <dbReference type="NCBI Taxonomy" id="1168545"/>
    <lineage>
        <taxon>Eukaryota</taxon>
        <taxon>Fungi</taxon>
        <taxon>Dikarya</taxon>
        <taxon>Ascomycota</taxon>
        <taxon>Pezizomycotina</taxon>
        <taxon>Dothideomycetes</taxon>
        <taxon>Pleosporomycetidae</taxon>
        <taxon>Pleosporales</taxon>
        <taxon>Massarineae</taxon>
        <taxon>Lentitheciaceae</taxon>
        <taxon>Lentithecium</taxon>
    </lineage>
</organism>